<keyword evidence="7" id="KW-1185">Reference proteome</keyword>
<dbReference type="InterPro" id="IPR042299">
    <property type="entry name" value="Ufd1-like_Nn"/>
</dbReference>
<accession>A0A135U436</accession>
<dbReference type="InterPro" id="IPR004854">
    <property type="entry name" value="Ufd1-like"/>
</dbReference>
<gene>
    <name evidence="6" type="ORF">CNYM01_03044</name>
</gene>
<protein>
    <submittedName>
        <fullName evidence="6">Ubiquitin fusion degradation protein UFD1</fullName>
    </submittedName>
</protein>
<dbReference type="Pfam" id="PF03152">
    <property type="entry name" value="UFD1_N1"/>
    <property type="match status" value="1"/>
</dbReference>
<proteinExistence type="inferred from homology"/>
<sequence length="367" mass="40487">MYNFARGGRRPIVQRFDEYYRCYPMVMAPGPERPDLNYGSKIFLPPSALDKVSKLHVQWPLLMEIINGEKGKHSHAGVLEFVAEEGRAYLPHWMMQTLSLDVGDMIQIKTTSLELAKLVKLQPQSTNFLDISDPKAVLEKAFRNFAALTKGDVFNFEYNDEIYHVAVLEVKPETDKMGVCLIETDVEVDFAPPVGYVEPERQQKGSGTSTPRSGRGGLPASGLLHSQGSMAQSINYGAIAPGAATTNSKFYGEGQKLSKKGSKASTPKPATPVAGASANPPALPIPRRNNNGPMPLRLPPNKLFFGYEIKTVKTDDDKKRELEEQKRPHFAGQGQTLRAKRKGEAEEKGPAEGRRVDSRGPKPRGIE</sequence>
<dbReference type="AlphaFoldDB" id="A0A135U436"/>
<feature type="domain" description="Ubiquitin fusion degradation protein UFD1 N-terminal subdomain 1" evidence="4">
    <location>
        <begin position="16"/>
        <end position="113"/>
    </location>
</feature>
<dbReference type="GO" id="GO:0034098">
    <property type="term" value="C:VCP-NPL4-UFD1 AAA ATPase complex"/>
    <property type="evidence" value="ECO:0007669"/>
    <property type="project" value="TreeGrafter"/>
</dbReference>
<dbReference type="EMBL" id="JEMN01000881">
    <property type="protein sequence ID" value="KXH55150.1"/>
    <property type="molecule type" value="Genomic_DNA"/>
</dbReference>
<dbReference type="PANTHER" id="PTHR12555:SF13">
    <property type="entry name" value="UBIQUITIN RECOGNITION FACTOR IN ER-ASSOCIATED DEGRADATION PROTEIN 1"/>
    <property type="match status" value="1"/>
</dbReference>
<dbReference type="GO" id="GO:0006511">
    <property type="term" value="P:ubiquitin-dependent protein catabolic process"/>
    <property type="evidence" value="ECO:0007669"/>
    <property type="project" value="InterPro"/>
</dbReference>
<evidence type="ECO:0000313" key="6">
    <source>
        <dbReference type="EMBL" id="KXH55150.1"/>
    </source>
</evidence>
<comment type="caution">
    <text evidence="6">The sequence shown here is derived from an EMBL/GenBank/DDBJ whole genome shotgun (WGS) entry which is preliminary data.</text>
</comment>
<dbReference type="PANTHER" id="PTHR12555">
    <property type="entry name" value="UBIQUITIN FUSION DEGRADATON PROTEIN 1"/>
    <property type="match status" value="1"/>
</dbReference>
<dbReference type="Pfam" id="PF24842">
    <property type="entry name" value="UFD1_N2"/>
    <property type="match status" value="1"/>
</dbReference>
<dbReference type="InterPro" id="IPR055418">
    <property type="entry name" value="UFD1_N2"/>
</dbReference>
<evidence type="ECO:0000256" key="2">
    <source>
        <dbReference type="ARBA" id="ARBA00022786"/>
    </source>
</evidence>
<feature type="compositionally biased region" description="Basic and acidic residues" evidence="3">
    <location>
        <begin position="315"/>
        <end position="327"/>
    </location>
</feature>
<comment type="similarity">
    <text evidence="1">Belongs to the UFD1 family.</text>
</comment>
<dbReference type="GO" id="GO:0031593">
    <property type="term" value="F:polyubiquitin modification-dependent protein binding"/>
    <property type="evidence" value="ECO:0007669"/>
    <property type="project" value="TreeGrafter"/>
</dbReference>
<evidence type="ECO:0000256" key="1">
    <source>
        <dbReference type="ARBA" id="ARBA00006043"/>
    </source>
</evidence>
<dbReference type="Proteomes" id="UP000070054">
    <property type="component" value="Unassembled WGS sequence"/>
</dbReference>
<keyword evidence="2" id="KW-0833">Ubl conjugation pathway</keyword>
<evidence type="ECO:0000259" key="4">
    <source>
        <dbReference type="Pfam" id="PF03152"/>
    </source>
</evidence>
<evidence type="ECO:0000313" key="7">
    <source>
        <dbReference type="Proteomes" id="UP000070054"/>
    </source>
</evidence>
<reference evidence="6 7" key="1">
    <citation type="submission" date="2014-02" db="EMBL/GenBank/DDBJ databases">
        <title>The genome sequence of Colletotrichum nymphaeae SA-01.</title>
        <authorList>
            <person name="Baroncelli R."/>
            <person name="Thon M.R."/>
        </authorList>
    </citation>
    <scope>NUCLEOTIDE SEQUENCE [LARGE SCALE GENOMIC DNA]</scope>
    <source>
        <strain evidence="6 7">SA-01</strain>
    </source>
</reference>
<dbReference type="InterPro" id="IPR055417">
    <property type="entry name" value="UFD1_N1"/>
</dbReference>
<dbReference type="Gene3D" id="2.40.40.50">
    <property type="entry name" value="Ubiquitin fusion degradation protein UFD1, N-terminal domain"/>
    <property type="match status" value="1"/>
</dbReference>
<dbReference type="Gene3D" id="3.10.330.10">
    <property type="match status" value="1"/>
</dbReference>
<feature type="region of interest" description="Disordered" evidence="3">
    <location>
        <begin position="253"/>
        <end position="301"/>
    </location>
</feature>
<name>A0A135U436_9PEZI</name>
<dbReference type="GO" id="GO:0036503">
    <property type="term" value="P:ERAD pathway"/>
    <property type="evidence" value="ECO:0007669"/>
    <property type="project" value="TreeGrafter"/>
</dbReference>
<evidence type="ECO:0000256" key="3">
    <source>
        <dbReference type="SAM" id="MobiDB-lite"/>
    </source>
</evidence>
<feature type="region of interest" description="Disordered" evidence="3">
    <location>
        <begin position="195"/>
        <end position="224"/>
    </location>
</feature>
<evidence type="ECO:0000259" key="5">
    <source>
        <dbReference type="Pfam" id="PF24842"/>
    </source>
</evidence>
<feature type="compositionally biased region" description="Basic and acidic residues" evidence="3">
    <location>
        <begin position="342"/>
        <end position="367"/>
    </location>
</feature>
<feature type="region of interest" description="Disordered" evidence="3">
    <location>
        <begin position="315"/>
        <end position="367"/>
    </location>
</feature>
<feature type="domain" description="Ubiquitin fusion degradation protein UFD1 N-terminal subdomain 2" evidence="5">
    <location>
        <begin position="116"/>
        <end position="193"/>
    </location>
</feature>
<dbReference type="OrthoDB" id="422728at2759"/>
<organism evidence="6 7">
    <name type="scientific">Colletotrichum nymphaeae SA-01</name>
    <dbReference type="NCBI Taxonomy" id="1460502"/>
    <lineage>
        <taxon>Eukaryota</taxon>
        <taxon>Fungi</taxon>
        <taxon>Dikarya</taxon>
        <taxon>Ascomycota</taxon>
        <taxon>Pezizomycotina</taxon>
        <taxon>Sordariomycetes</taxon>
        <taxon>Hypocreomycetidae</taxon>
        <taxon>Glomerellales</taxon>
        <taxon>Glomerellaceae</taxon>
        <taxon>Colletotrichum</taxon>
        <taxon>Colletotrichum acutatum species complex</taxon>
    </lineage>
</organism>